<gene>
    <name evidence="2" type="ORF">Z042_14145</name>
</gene>
<keyword evidence="1" id="KW-1133">Transmembrane helix</keyword>
<dbReference type="Proteomes" id="UP000019030">
    <property type="component" value="Chromosome"/>
</dbReference>
<dbReference type="RefSeq" id="WP_024910510.1">
    <property type="nucleotide sequence ID" value="NZ_CP007044.2"/>
</dbReference>
<keyword evidence="1" id="KW-0472">Membrane</keyword>
<reference evidence="2 3" key="1">
    <citation type="submission" date="2014-01" db="EMBL/GenBank/DDBJ databases">
        <title>Isolation of Serratia multitudinisentens RB-25 from Ex-Landfill site.</title>
        <authorList>
            <person name="Robson E.H.J."/>
        </authorList>
    </citation>
    <scope>NUCLEOTIDE SEQUENCE [LARGE SCALE GENOMIC DNA]</scope>
    <source>
        <strain evidence="2 3">RB-25</strain>
    </source>
</reference>
<dbReference type="KEGG" id="sfo:Z042_14145"/>
<organism evidence="2 3">
    <name type="scientific">Chania multitudinisentens RB-25</name>
    <dbReference type="NCBI Taxonomy" id="1441930"/>
    <lineage>
        <taxon>Bacteria</taxon>
        <taxon>Pseudomonadati</taxon>
        <taxon>Pseudomonadota</taxon>
        <taxon>Gammaproteobacteria</taxon>
        <taxon>Enterobacterales</taxon>
        <taxon>Yersiniaceae</taxon>
        <taxon>Chania</taxon>
    </lineage>
</organism>
<dbReference type="PATRIC" id="fig|1441930.4.peg.2806"/>
<evidence type="ECO:0000313" key="2">
    <source>
        <dbReference type="EMBL" id="AHG22806.1"/>
    </source>
</evidence>
<feature type="transmembrane region" description="Helical" evidence="1">
    <location>
        <begin position="135"/>
        <end position="152"/>
    </location>
</feature>
<dbReference type="STRING" id="1441930.Z042_14145"/>
<dbReference type="EMBL" id="CP007044">
    <property type="protein sequence ID" value="AHG22806.1"/>
    <property type="molecule type" value="Genomic_DNA"/>
</dbReference>
<keyword evidence="3" id="KW-1185">Reference proteome</keyword>
<dbReference type="AlphaFoldDB" id="W0LGD4"/>
<sequence length="197" mass="21126">MTSIQHAIMALLHRFLPWSGLMARLIGALWQCIRLAYRVLLVGPAVMLALLLTGSLLIVQYTEPQGARRVLEARLVESILAIQAEPAGYLSGCQSRGPTARWPGDTPPSPLLLNPCEPESISVAQVVNVTIDSLISLWFSLVMLSVVLEVIARCIGFSISSKGVAGNRGYRSASGATGAIVEGRCKRIMKKAGDGDE</sequence>
<evidence type="ECO:0000256" key="1">
    <source>
        <dbReference type="SAM" id="Phobius"/>
    </source>
</evidence>
<evidence type="ECO:0000313" key="3">
    <source>
        <dbReference type="Proteomes" id="UP000019030"/>
    </source>
</evidence>
<accession>W0LGD4</accession>
<reference evidence="2 3" key="2">
    <citation type="submission" date="2015-03" db="EMBL/GenBank/DDBJ databases">
        <authorList>
            <person name="Chan K.-G."/>
        </authorList>
    </citation>
    <scope>NUCLEOTIDE SEQUENCE [LARGE SCALE GENOMIC DNA]</scope>
    <source>
        <strain evidence="2 3">RB-25</strain>
    </source>
</reference>
<name>W0LGD4_9GAMM</name>
<dbReference type="HOGENOM" id="CLU_1383342_0_0_6"/>
<feature type="transmembrane region" description="Helical" evidence="1">
    <location>
        <begin position="39"/>
        <end position="61"/>
    </location>
</feature>
<proteinExistence type="predicted"/>
<protein>
    <submittedName>
        <fullName evidence="2">Uncharacterized protein</fullName>
    </submittedName>
</protein>
<keyword evidence="1" id="KW-0812">Transmembrane</keyword>